<dbReference type="EC" id="7.1.2.2" evidence="14"/>
<dbReference type="GO" id="GO:0005524">
    <property type="term" value="F:ATP binding"/>
    <property type="evidence" value="ECO:0007669"/>
    <property type="project" value="UniProtKB-UniRule"/>
</dbReference>
<dbReference type="GO" id="GO:0045259">
    <property type="term" value="C:proton-transporting ATP synthase complex"/>
    <property type="evidence" value="ECO:0007669"/>
    <property type="project" value="UniProtKB-KW"/>
</dbReference>
<keyword evidence="8 14" id="KW-1278">Translocase</keyword>
<comment type="similarity">
    <text evidence="3 14">Belongs to the ATPase alpha/beta chains family.</text>
</comment>
<evidence type="ECO:0000256" key="12">
    <source>
        <dbReference type="ARBA" id="ARBA00023310"/>
    </source>
</evidence>
<dbReference type="Proteomes" id="UP000321907">
    <property type="component" value="Unassembled WGS sequence"/>
</dbReference>
<feature type="domain" description="ATP synthase alpha subunit C-terminal" evidence="16">
    <location>
        <begin position="398"/>
        <end position="519"/>
    </location>
</feature>
<dbReference type="CDD" id="cd18116">
    <property type="entry name" value="ATP-synt_F1_alpha_N"/>
    <property type="match status" value="1"/>
</dbReference>
<keyword evidence="4 14" id="KW-0813">Transport</keyword>
<feature type="domain" description="ATPase F1/V1/A1 complex alpha/beta subunit nucleotide-binding" evidence="15">
    <location>
        <begin position="151"/>
        <end position="391"/>
    </location>
</feature>
<evidence type="ECO:0000256" key="7">
    <source>
        <dbReference type="ARBA" id="ARBA00022840"/>
    </source>
</evidence>
<gene>
    <name evidence="14" type="primary">atpA</name>
    <name evidence="18" type="ORF">FUA23_03350</name>
</gene>
<dbReference type="FunFam" id="2.40.30.20:FF:000001">
    <property type="entry name" value="ATP synthase subunit alpha"/>
    <property type="match status" value="1"/>
</dbReference>
<sequence length="527" mass="56672">MAGIKPDEISGIIKQQLAGVTSATELEEYGTVLQVGDGIARVYGLENAQAGELVSFENGTEAIVLNLEEDNVGVVLMGSSIGIKEGSRVSRTSRIASIQVGEGMVGRVVNALGVPIDGKGEITGTTYEMPLERKAPGVIYRQPVTEPLQTGIKAIDAMIPIGRGQRELIIGDRQTGKSAIAIDTILNQKEFYERGEPVYCIYVACGQKASTVAQIAKTLEENGAMAYSTIVSSSAADPAPLQFYAPFAGAAIGEFFRDTGRPALIIYDDLSKQAVAYREVSLLLRRPPGREAYPGDVFYLHSRLLERAAKIINDDAIAQSMNDLPVSLSKAGIVKGGGSLTALPIIETQAGDVSAYIPTNVISITDGQIFLTSTLFNNGIRPAIDVGISVSRVGGSAQIKPMKKVSGTLKLDQASYRELEAFAKFGSDLDASTQNILEKGKRNVEMLKQPQYSPVSVEKQVAIIHLGTNNRMAEVPVNKIKEFETLYLSEVERQIPEVLENFRAKKFDKADLAKLDEVAAGLVPQFS</sequence>
<evidence type="ECO:0000256" key="8">
    <source>
        <dbReference type="ARBA" id="ARBA00022967"/>
    </source>
</evidence>
<dbReference type="Gene3D" id="3.40.50.300">
    <property type="entry name" value="P-loop containing nucleotide triphosphate hydrolases"/>
    <property type="match status" value="1"/>
</dbReference>
<dbReference type="InterPro" id="IPR005294">
    <property type="entry name" value="ATP_synth_F1_asu"/>
</dbReference>
<dbReference type="InterPro" id="IPR000793">
    <property type="entry name" value="ATP_synth_asu_C"/>
</dbReference>
<feature type="domain" description="ATPase F1/V1/A1 complex alpha/beta subunit N-terminal" evidence="17">
    <location>
        <begin position="27"/>
        <end position="92"/>
    </location>
</feature>
<evidence type="ECO:0000256" key="10">
    <source>
        <dbReference type="ARBA" id="ARBA00023136"/>
    </source>
</evidence>
<dbReference type="InterPro" id="IPR000194">
    <property type="entry name" value="ATPase_F1/V1/A1_a/bsu_nucl-bd"/>
</dbReference>
<dbReference type="PROSITE" id="PS00152">
    <property type="entry name" value="ATPASE_ALPHA_BETA"/>
    <property type="match status" value="1"/>
</dbReference>
<evidence type="ECO:0000259" key="15">
    <source>
        <dbReference type="Pfam" id="PF00006"/>
    </source>
</evidence>
<protein>
    <recommendedName>
        <fullName evidence="14">ATP synthase subunit alpha</fullName>
        <ecNumber evidence="14">7.1.2.2</ecNumber>
    </recommendedName>
    <alternativeName>
        <fullName evidence="14">ATP synthase F1 sector subunit alpha</fullName>
    </alternativeName>
    <alternativeName>
        <fullName evidence="14">F-ATPase subunit alpha</fullName>
    </alternativeName>
</protein>
<evidence type="ECO:0000259" key="16">
    <source>
        <dbReference type="Pfam" id="PF00306"/>
    </source>
</evidence>
<evidence type="ECO:0000259" key="17">
    <source>
        <dbReference type="Pfam" id="PF02874"/>
    </source>
</evidence>
<comment type="subcellular location">
    <subcellularLocation>
        <location evidence="14">Cell membrane</location>
        <topology evidence="14">Peripheral membrane protein</topology>
    </subcellularLocation>
    <subcellularLocation>
        <location evidence="2">Membrane</location>
        <topology evidence="2">Peripheral membrane protein</topology>
    </subcellularLocation>
</comment>
<dbReference type="InterPro" id="IPR027417">
    <property type="entry name" value="P-loop_NTPase"/>
</dbReference>
<dbReference type="InterPro" id="IPR038376">
    <property type="entry name" value="ATP_synth_asu_C_sf"/>
</dbReference>
<dbReference type="InterPro" id="IPR023366">
    <property type="entry name" value="ATP_synth_asu-like_sf"/>
</dbReference>
<keyword evidence="12 14" id="KW-0066">ATP synthesis</keyword>
<dbReference type="SUPFAM" id="SSF47917">
    <property type="entry name" value="C-terminal domain of alpha and beta subunits of F1 ATP synthase"/>
    <property type="match status" value="1"/>
</dbReference>
<dbReference type="PIRSF" id="PIRSF039088">
    <property type="entry name" value="F_ATPase_subunit_alpha"/>
    <property type="match status" value="1"/>
</dbReference>
<dbReference type="CDD" id="cd01132">
    <property type="entry name" value="F1-ATPase_alpha_CD"/>
    <property type="match status" value="1"/>
</dbReference>
<dbReference type="GO" id="GO:0046933">
    <property type="term" value="F:proton-transporting ATP synthase activity, rotational mechanism"/>
    <property type="evidence" value="ECO:0007669"/>
    <property type="project" value="UniProtKB-UniRule"/>
</dbReference>
<dbReference type="EMBL" id="VOXD01000003">
    <property type="protein sequence ID" value="TXF91273.1"/>
    <property type="molecule type" value="Genomic_DNA"/>
</dbReference>
<dbReference type="NCBIfam" id="TIGR00962">
    <property type="entry name" value="atpA"/>
    <property type="match status" value="1"/>
</dbReference>
<proteinExistence type="inferred from homology"/>
<keyword evidence="9 14" id="KW-0406">Ion transport</keyword>
<evidence type="ECO:0000256" key="2">
    <source>
        <dbReference type="ARBA" id="ARBA00004170"/>
    </source>
</evidence>
<comment type="catalytic activity">
    <reaction evidence="14">
        <text>ATP + H2O + 4 H(+)(in) = ADP + phosphate + 5 H(+)(out)</text>
        <dbReference type="Rhea" id="RHEA:57720"/>
        <dbReference type="ChEBI" id="CHEBI:15377"/>
        <dbReference type="ChEBI" id="CHEBI:15378"/>
        <dbReference type="ChEBI" id="CHEBI:30616"/>
        <dbReference type="ChEBI" id="CHEBI:43474"/>
        <dbReference type="ChEBI" id="CHEBI:456216"/>
        <dbReference type="EC" id="7.1.2.2"/>
    </reaction>
</comment>
<keyword evidence="6 14" id="KW-0375">Hydrogen ion transport</keyword>
<dbReference type="PANTHER" id="PTHR48082:SF2">
    <property type="entry name" value="ATP SYNTHASE SUBUNIT ALPHA, MITOCHONDRIAL"/>
    <property type="match status" value="1"/>
</dbReference>
<evidence type="ECO:0000256" key="13">
    <source>
        <dbReference type="ARBA" id="ARBA00026013"/>
    </source>
</evidence>
<evidence type="ECO:0000313" key="18">
    <source>
        <dbReference type="EMBL" id="TXF91273.1"/>
    </source>
</evidence>
<keyword evidence="7 14" id="KW-0067">ATP-binding</keyword>
<comment type="subunit">
    <text evidence="13">F-type ATPases have 2 components, CF(1) - the catalytic core - and CF(0) - the membrane proton channel. CF(1) has five subunits: alpha(3), beta(3), gamma(1), delta(1), epsilon(1). CF(0) has four main subunits: a(1), b(1), b'(1) and c(9-12).</text>
</comment>
<dbReference type="GO" id="GO:0005886">
    <property type="term" value="C:plasma membrane"/>
    <property type="evidence" value="ECO:0007669"/>
    <property type="project" value="UniProtKB-SubCell"/>
</dbReference>
<keyword evidence="5 14" id="KW-0547">Nucleotide-binding</keyword>
<dbReference type="SUPFAM" id="SSF52540">
    <property type="entry name" value="P-loop containing nucleoside triphosphate hydrolases"/>
    <property type="match status" value="1"/>
</dbReference>
<evidence type="ECO:0000256" key="14">
    <source>
        <dbReference type="HAMAP-Rule" id="MF_01346"/>
    </source>
</evidence>
<evidence type="ECO:0000256" key="9">
    <source>
        <dbReference type="ARBA" id="ARBA00023065"/>
    </source>
</evidence>
<evidence type="ECO:0000256" key="3">
    <source>
        <dbReference type="ARBA" id="ARBA00008936"/>
    </source>
</evidence>
<comment type="caution">
    <text evidence="18">The sequence shown here is derived from an EMBL/GenBank/DDBJ whole genome shotgun (WGS) entry which is preliminary data.</text>
</comment>
<accession>A0A5C7FKR0</accession>
<dbReference type="Pfam" id="PF02874">
    <property type="entry name" value="ATP-synt_ab_N"/>
    <property type="match status" value="1"/>
</dbReference>
<evidence type="ECO:0000256" key="1">
    <source>
        <dbReference type="ARBA" id="ARBA00003784"/>
    </source>
</evidence>
<evidence type="ECO:0000256" key="11">
    <source>
        <dbReference type="ARBA" id="ARBA00023196"/>
    </source>
</evidence>
<dbReference type="InterPro" id="IPR004100">
    <property type="entry name" value="ATPase_F1/V1/A1_a/bsu_N"/>
</dbReference>
<name>A0A5C7FKR0_9BACT</name>
<keyword evidence="10 14" id="KW-0472">Membrane</keyword>
<evidence type="ECO:0000256" key="5">
    <source>
        <dbReference type="ARBA" id="ARBA00022741"/>
    </source>
</evidence>
<reference evidence="18 19" key="1">
    <citation type="submission" date="2019-08" db="EMBL/GenBank/DDBJ databases">
        <title>Lewinella sp. strain SSH13 Genome sequencing and assembly.</title>
        <authorList>
            <person name="Kim I."/>
        </authorList>
    </citation>
    <scope>NUCLEOTIDE SEQUENCE [LARGE SCALE GENOMIC DNA]</scope>
    <source>
        <strain evidence="18 19">SSH13</strain>
    </source>
</reference>
<keyword evidence="14" id="KW-1003">Cell membrane</keyword>
<dbReference type="Pfam" id="PF00306">
    <property type="entry name" value="ATP-synt_ab_C"/>
    <property type="match status" value="1"/>
</dbReference>
<dbReference type="InterPro" id="IPR036121">
    <property type="entry name" value="ATPase_F1/V1/A1_a/bsu_N_sf"/>
</dbReference>
<dbReference type="FunFam" id="3.40.50.300:FF:000002">
    <property type="entry name" value="ATP synthase subunit alpha"/>
    <property type="match status" value="1"/>
</dbReference>
<evidence type="ECO:0000313" key="19">
    <source>
        <dbReference type="Proteomes" id="UP000321907"/>
    </source>
</evidence>
<dbReference type="RefSeq" id="WP_147929292.1">
    <property type="nucleotide sequence ID" value="NZ_VOXD01000003.1"/>
</dbReference>
<comment type="function">
    <text evidence="1 14">Produces ATP from ADP in the presence of a proton gradient across the membrane. The alpha chain is a regulatory subunit.</text>
</comment>
<dbReference type="Gene3D" id="1.20.150.20">
    <property type="entry name" value="ATP synthase alpha/beta chain, C-terminal domain"/>
    <property type="match status" value="1"/>
</dbReference>
<dbReference type="Pfam" id="PF00006">
    <property type="entry name" value="ATP-synt_ab"/>
    <property type="match status" value="1"/>
</dbReference>
<dbReference type="AlphaFoldDB" id="A0A5C7FKR0"/>
<dbReference type="InterPro" id="IPR020003">
    <property type="entry name" value="ATPase_a/bsu_AS"/>
</dbReference>
<dbReference type="CDD" id="cd18113">
    <property type="entry name" value="ATP-synt_F1_alpha_C"/>
    <property type="match status" value="1"/>
</dbReference>
<evidence type="ECO:0000256" key="4">
    <source>
        <dbReference type="ARBA" id="ARBA00022448"/>
    </source>
</evidence>
<evidence type="ECO:0000256" key="6">
    <source>
        <dbReference type="ARBA" id="ARBA00022781"/>
    </source>
</evidence>
<keyword evidence="11 14" id="KW-0139">CF(1)</keyword>
<dbReference type="Gene3D" id="2.40.30.20">
    <property type="match status" value="1"/>
</dbReference>
<dbReference type="GO" id="GO:0043531">
    <property type="term" value="F:ADP binding"/>
    <property type="evidence" value="ECO:0007669"/>
    <property type="project" value="TreeGrafter"/>
</dbReference>
<keyword evidence="19" id="KW-1185">Reference proteome</keyword>
<organism evidence="18 19">
    <name type="scientific">Neolewinella aurantiaca</name>
    <dbReference type="NCBI Taxonomy" id="2602767"/>
    <lineage>
        <taxon>Bacteria</taxon>
        <taxon>Pseudomonadati</taxon>
        <taxon>Bacteroidota</taxon>
        <taxon>Saprospiria</taxon>
        <taxon>Saprospirales</taxon>
        <taxon>Lewinellaceae</taxon>
        <taxon>Neolewinella</taxon>
    </lineage>
</organism>
<dbReference type="OrthoDB" id="9803053at2"/>
<dbReference type="NCBIfam" id="NF009884">
    <property type="entry name" value="PRK13343.1"/>
    <property type="match status" value="1"/>
</dbReference>
<dbReference type="HAMAP" id="MF_01346">
    <property type="entry name" value="ATP_synth_alpha_bact"/>
    <property type="match status" value="1"/>
</dbReference>
<dbReference type="InterPro" id="IPR033732">
    <property type="entry name" value="ATP_synth_F1_a_nt-bd_dom"/>
</dbReference>
<dbReference type="FunFam" id="1.20.150.20:FF:000001">
    <property type="entry name" value="ATP synthase subunit alpha"/>
    <property type="match status" value="1"/>
</dbReference>
<feature type="binding site" evidence="14">
    <location>
        <begin position="171"/>
        <end position="178"/>
    </location>
    <ligand>
        <name>ATP</name>
        <dbReference type="ChEBI" id="CHEBI:30616"/>
    </ligand>
</feature>
<dbReference type="SUPFAM" id="SSF50615">
    <property type="entry name" value="N-terminal domain of alpha and beta subunits of F1 ATP synthase"/>
    <property type="match status" value="1"/>
</dbReference>
<dbReference type="PANTHER" id="PTHR48082">
    <property type="entry name" value="ATP SYNTHASE SUBUNIT ALPHA, MITOCHONDRIAL"/>
    <property type="match status" value="1"/>
</dbReference>
<feature type="site" description="Required for activity" evidence="14">
    <location>
        <position position="389"/>
    </location>
</feature>